<dbReference type="EMBL" id="BOOY01000029">
    <property type="protein sequence ID" value="GIJ04689.1"/>
    <property type="molecule type" value="Genomic_DNA"/>
</dbReference>
<comment type="caution">
    <text evidence="1">The sequence shown here is derived from an EMBL/GenBank/DDBJ whole genome shotgun (WGS) entry which is preliminary data.</text>
</comment>
<sequence length="367" mass="39285">MPMTATATAPAAAQITALQQVHEYPAVSVLLSTTPAAQLGHADALRLDALAGRAIDRLRTELQPAAAAPAVRRLRVLVDRARRGPATQALALYASASTDALIRLPIAVRDRAVVDPTFATRDLVRALHRTPRHLVLALNAGHARLFDAAGDTLLPALTTAFPLTAVRAGTRSRGRADRPARTTGGDDTDFYRRVDAALGTYLRLHPAPLVLVGSEHATAAFRRISTNCARLAGTVDGNLTHAGRQLLVTRISTVLDAYLHRRQQEALTLIDQRASAGRVASGMPAAWLAARTARPEVLAVDESLYYPARLSDDGDTLIPAHDVDHPDVIDDAVDELIELVLTRGGWIAFTNPGALDHHHGVALATRY</sequence>
<gene>
    <name evidence="1" type="ORF">Sya03_40410</name>
</gene>
<organism evidence="1 2">
    <name type="scientific">Spirilliplanes yamanashiensis</name>
    <dbReference type="NCBI Taxonomy" id="42233"/>
    <lineage>
        <taxon>Bacteria</taxon>
        <taxon>Bacillati</taxon>
        <taxon>Actinomycetota</taxon>
        <taxon>Actinomycetes</taxon>
        <taxon>Micromonosporales</taxon>
        <taxon>Micromonosporaceae</taxon>
        <taxon>Spirilliplanes</taxon>
    </lineage>
</organism>
<reference evidence="1" key="1">
    <citation type="submission" date="2021-01" db="EMBL/GenBank/DDBJ databases">
        <title>Whole genome shotgun sequence of Spirilliplanes yamanashiensis NBRC 15828.</title>
        <authorList>
            <person name="Komaki H."/>
            <person name="Tamura T."/>
        </authorList>
    </citation>
    <scope>NUCLEOTIDE SEQUENCE</scope>
    <source>
        <strain evidence="1">NBRC 15828</strain>
    </source>
</reference>
<keyword evidence="2" id="KW-1185">Reference proteome</keyword>
<dbReference type="Pfam" id="PF18845">
    <property type="entry name" value="baeRF_family3"/>
    <property type="match status" value="1"/>
</dbReference>
<evidence type="ECO:0000313" key="2">
    <source>
        <dbReference type="Proteomes" id="UP000652013"/>
    </source>
</evidence>
<dbReference type="Proteomes" id="UP000652013">
    <property type="component" value="Unassembled WGS sequence"/>
</dbReference>
<evidence type="ECO:0000313" key="1">
    <source>
        <dbReference type="EMBL" id="GIJ04689.1"/>
    </source>
</evidence>
<dbReference type="InterPro" id="IPR041289">
    <property type="entry name" value="Bact_RF_family3"/>
</dbReference>
<proteinExistence type="predicted"/>
<protein>
    <submittedName>
        <fullName evidence="1">Uncharacterized protein</fullName>
    </submittedName>
</protein>
<dbReference type="AlphaFoldDB" id="A0A8J3YB73"/>
<accession>A0A8J3YB73</accession>
<name>A0A8J3YB73_9ACTN</name>